<dbReference type="AlphaFoldDB" id="A0A2Z4Y0S1"/>
<keyword evidence="5" id="KW-0963">Cytoplasm</keyword>
<accession>A0A2Z4Y0S1</accession>
<feature type="chain" id="PRO_5016380812" description="Pyroglutamyl-peptidase I" evidence="11">
    <location>
        <begin position="20"/>
        <end position="239"/>
    </location>
</feature>
<evidence type="ECO:0000313" key="12">
    <source>
        <dbReference type="EMBL" id="AXA34478.1"/>
    </source>
</evidence>
<evidence type="ECO:0000256" key="3">
    <source>
        <dbReference type="ARBA" id="ARBA00004496"/>
    </source>
</evidence>
<evidence type="ECO:0000256" key="10">
    <source>
        <dbReference type="PROSITE-ProRule" id="PRU10077"/>
    </source>
</evidence>
<feature type="active site" evidence="10">
    <location>
        <position position="174"/>
    </location>
</feature>
<evidence type="ECO:0000313" key="13">
    <source>
        <dbReference type="EMBL" id="QIW12725.1"/>
    </source>
</evidence>
<evidence type="ECO:0000256" key="1">
    <source>
        <dbReference type="ARBA" id="ARBA00001770"/>
    </source>
</evidence>
<dbReference type="Proteomes" id="UP000251120">
    <property type="component" value="Chromosome"/>
</dbReference>
<dbReference type="PROSITE" id="PS01334">
    <property type="entry name" value="PYRASE_CYS"/>
    <property type="match status" value="1"/>
</dbReference>
<dbReference type="GO" id="GO:0016920">
    <property type="term" value="F:pyroglutamyl-peptidase activity"/>
    <property type="evidence" value="ECO:0007669"/>
    <property type="project" value="UniProtKB-EC"/>
</dbReference>
<dbReference type="InterPro" id="IPR033694">
    <property type="entry name" value="PGPEP1_Cys_AS"/>
</dbReference>
<evidence type="ECO:0000256" key="4">
    <source>
        <dbReference type="ARBA" id="ARBA00006641"/>
    </source>
</evidence>
<dbReference type="OrthoDB" id="9779738at2"/>
<dbReference type="EMBL" id="CP021781">
    <property type="protein sequence ID" value="AXA34478.1"/>
    <property type="molecule type" value="Genomic_DNA"/>
</dbReference>
<evidence type="ECO:0000256" key="11">
    <source>
        <dbReference type="SAM" id="SignalP"/>
    </source>
</evidence>
<evidence type="ECO:0000256" key="8">
    <source>
        <dbReference type="ARBA" id="ARBA00022807"/>
    </source>
</evidence>
<evidence type="ECO:0000256" key="5">
    <source>
        <dbReference type="ARBA" id="ARBA00022490"/>
    </source>
</evidence>
<dbReference type="PRINTS" id="PR00706">
    <property type="entry name" value="PYROGLUPTASE"/>
</dbReference>
<dbReference type="GO" id="GO:0005829">
    <property type="term" value="C:cytosol"/>
    <property type="evidence" value="ECO:0007669"/>
    <property type="project" value="InterPro"/>
</dbReference>
<feature type="signal peptide" evidence="11">
    <location>
        <begin position="1"/>
        <end position="19"/>
    </location>
</feature>
<dbReference type="FunFam" id="3.40.630.20:FF:000001">
    <property type="entry name" value="Pyrrolidone-carboxylate peptidase"/>
    <property type="match status" value="1"/>
</dbReference>
<keyword evidence="7 13" id="KW-0378">Hydrolase</keyword>
<evidence type="ECO:0000256" key="6">
    <source>
        <dbReference type="ARBA" id="ARBA00022670"/>
    </source>
</evidence>
<proteinExistence type="inferred from homology"/>
<comment type="catalytic activity">
    <reaction evidence="1 9">
        <text>Release of an N-terminal pyroglutamyl group from a polypeptide, the second amino acid generally not being Pro.</text>
        <dbReference type="EC" id="3.4.19.3"/>
    </reaction>
</comment>
<comment type="similarity">
    <text evidence="4">Belongs to the peptidase C15 family.</text>
</comment>
<dbReference type="Proteomes" id="UP000681131">
    <property type="component" value="Chromosome"/>
</dbReference>
<dbReference type="InterPro" id="IPR036440">
    <property type="entry name" value="Peptidase_C15-like_sf"/>
</dbReference>
<comment type="function">
    <text evidence="2">Removes 5-oxoproline from various penultimate amino acid residues except L-proline.</text>
</comment>
<reference evidence="12 14" key="1">
    <citation type="submission" date="2017-06" db="EMBL/GenBank/DDBJ databases">
        <title>Complete genome of Francisella adeliensis.</title>
        <authorList>
            <person name="Vallesi A."/>
            <person name="Sjodin A."/>
        </authorList>
    </citation>
    <scope>NUCLEOTIDE SEQUENCE [LARGE SCALE GENOMIC DNA]</scope>
    <source>
        <strain evidence="12 14">FDC440</strain>
    </source>
</reference>
<evidence type="ECO:0000313" key="14">
    <source>
        <dbReference type="Proteomes" id="UP000251120"/>
    </source>
</evidence>
<dbReference type="CDD" id="cd00501">
    <property type="entry name" value="Peptidase_C15"/>
    <property type="match status" value="1"/>
</dbReference>
<dbReference type="GO" id="GO:0006508">
    <property type="term" value="P:proteolysis"/>
    <property type="evidence" value="ECO:0007669"/>
    <property type="project" value="UniProtKB-KW"/>
</dbReference>
<keyword evidence="15" id="KW-1185">Reference proteome</keyword>
<dbReference type="PANTHER" id="PTHR23402">
    <property type="entry name" value="PROTEASE FAMILY C15 PYROGLUTAMYL-PEPTIDASE I-RELATED"/>
    <property type="match status" value="1"/>
</dbReference>
<keyword evidence="11" id="KW-0732">Signal</keyword>
<gene>
    <name evidence="12" type="primary">pcp</name>
    <name evidence="12" type="ORF">CDH04_08755</name>
    <name evidence="13" type="ORF">FZC43_08760</name>
</gene>
<keyword evidence="8" id="KW-0788">Thiol protease</keyword>
<dbReference type="Pfam" id="PF01470">
    <property type="entry name" value="Peptidase_C15"/>
    <property type="match status" value="1"/>
</dbReference>
<evidence type="ECO:0000256" key="2">
    <source>
        <dbReference type="ARBA" id="ARBA00002280"/>
    </source>
</evidence>
<dbReference type="Gene3D" id="3.40.630.20">
    <property type="entry name" value="Peptidase C15, pyroglutamyl peptidase I-like"/>
    <property type="match status" value="1"/>
</dbReference>
<evidence type="ECO:0000256" key="7">
    <source>
        <dbReference type="ARBA" id="ARBA00022801"/>
    </source>
</evidence>
<dbReference type="InterPro" id="IPR016125">
    <property type="entry name" value="Peptidase_C15-like"/>
</dbReference>
<comment type="subcellular location">
    <subcellularLocation>
        <location evidence="3">Cytoplasm</location>
    </subcellularLocation>
</comment>
<dbReference type="PROSITE" id="PS01333">
    <property type="entry name" value="PYRASE_GLU"/>
    <property type="match status" value="1"/>
</dbReference>
<dbReference type="NCBIfam" id="TIGR00504">
    <property type="entry name" value="pyro_pdase"/>
    <property type="match status" value="1"/>
</dbReference>
<feature type="active site" evidence="9">
    <location>
        <position position="111"/>
    </location>
</feature>
<dbReference type="EC" id="3.4.19.3" evidence="9"/>
<dbReference type="NCBIfam" id="NF009676">
    <property type="entry name" value="PRK13197.1"/>
    <property type="match status" value="1"/>
</dbReference>
<name>A0A2Z4Y0S1_9GAMM</name>
<organism evidence="12 14">
    <name type="scientific">Francisella adeliensis</name>
    <dbReference type="NCBI Taxonomy" id="2007306"/>
    <lineage>
        <taxon>Bacteria</taxon>
        <taxon>Pseudomonadati</taxon>
        <taxon>Pseudomonadota</taxon>
        <taxon>Gammaproteobacteria</taxon>
        <taxon>Thiotrichales</taxon>
        <taxon>Francisellaceae</taxon>
        <taxon>Francisella</taxon>
    </lineage>
</organism>
<dbReference type="RefSeq" id="WP_112870655.1">
    <property type="nucleotide sequence ID" value="NZ_CP021781.1"/>
</dbReference>
<dbReference type="InterPro" id="IPR000816">
    <property type="entry name" value="Peptidase_C15"/>
</dbReference>
<reference evidence="13 15" key="2">
    <citation type="submission" date="2019-08" db="EMBL/GenBank/DDBJ databases">
        <title>Complete genome sequences of Francisella adeliensis (FSC1325 and FSC1326).</title>
        <authorList>
            <person name="Ohrman C."/>
            <person name="Uneklint I."/>
            <person name="Vallesi A."/>
            <person name="Karlsson L."/>
            <person name="Sjodin A."/>
        </authorList>
    </citation>
    <scope>NUCLEOTIDE SEQUENCE [LARGE SCALE GENOMIC DNA]</scope>
    <source>
        <strain evidence="13 15">FSC1325</strain>
    </source>
</reference>
<dbReference type="PIRSF" id="PIRSF015592">
    <property type="entry name" value="Prld-crbxl_pptds"/>
    <property type="match status" value="1"/>
</dbReference>
<dbReference type="PANTHER" id="PTHR23402:SF1">
    <property type="entry name" value="PYROGLUTAMYL-PEPTIDASE I"/>
    <property type="match status" value="1"/>
</dbReference>
<sequence length="239" mass="26017">MKLFVTAITIILSVFLAQAKNSKSDTSDIKPSEKVVLVTGFEAFDGEGVNPSYQAVTKLPDNIDSYKIIKKELPVSFKQSTKALDKYINKYNPSIILNVGQAGGRSSISLERVAINVDDARIPDNDGAKPVNKVISKKGENAYFSKLPIYKIKKAINAKGIPVIISNSAGTYVCNHIMYELLNQLANKYPNKIGGFIHVPYSTQQAVSKDNEPSMSIVDMTTAIDTAIKVSIKSLSNNG</sequence>
<keyword evidence="6" id="KW-0645">Protease</keyword>
<dbReference type="InterPro" id="IPR029762">
    <property type="entry name" value="PGP-I_bact-type"/>
</dbReference>
<evidence type="ECO:0000313" key="15">
    <source>
        <dbReference type="Proteomes" id="UP000681131"/>
    </source>
</evidence>
<protein>
    <recommendedName>
        <fullName evidence="9">Pyroglutamyl-peptidase I</fullName>
        <ecNumber evidence="9">3.4.19.3</ecNumber>
    </recommendedName>
</protein>
<dbReference type="KEGG" id="fad:CDH04_08755"/>
<dbReference type="EMBL" id="CP043424">
    <property type="protein sequence ID" value="QIW12725.1"/>
    <property type="molecule type" value="Genomic_DNA"/>
</dbReference>
<evidence type="ECO:0000256" key="9">
    <source>
        <dbReference type="PROSITE-ProRule" id="PRU10076"/>
    </source>
</evidence>
<dbReference type="SUPFAM" id="SSF53182">
    <property type="entry name" value="Pyrrolidone carboxyl peptidase (pyroglutamate aminopeptidase)"/>
    <property type="match status" value="1"/>
</dbReference>
<dbReference type="InterPro" id="IPR033693">
    <property type="entry name" value="PGPEP1_Glu_AS"/>
</dbReference>